<organism evidence="9 10">
    <name type="scientific">Maylandia zebra</name>
    <name type="common">zebra mbuna</name>
    <dbReference type="NCBI Taxonomy" id="106582"/>
    <lineage>
        <taxon>Eukaryota</taxon>
        <taxon>Metazoa</taxon>
        <taxon>Chordata</taxon>
        <taxon>Craniata</taxon>
        <taxon>Vertebrata</taxon>
        <taxon>Euteleostomi</taxon>
        <taxon>Actinopterygii</taxon>
        <taxon>Neopterygii</taxon>
        <taxon>Teleostei</taxon>
        <taxon>Neoteleostei</taxon>
        <taxon>Acanthomorphata</taxon>
        <taxon>Ovalentaria</taxon>
        <taxon>Cichlomorphae</taxon>
        <taxon>Cichliformes</taxon>
        <taxon>Cichlidae</taxon>
        <taxon>African cichlids</taxon>
        <taxon>Pseudocrenilabrinae</taxon>
        <taxon>Haplochromini</taxon>
        <taxon>Maylandia</taxon>
        <taxon>Maylandia zebra complex</taxon>
    </lineage>
</organism>
<accession>A0A3P9BYZ7</accession>
<dbReference type="PROSITE" id="PS50234">
    <property type="entry name" value="VWFA"/>
    <property type="match status" value="3"/>
</dbReference>
<dbReference type="Pfam" id="PF00092">
    <property type="entry name" value="VWA"/>
    <property type="match status" value="3"/>
</dbReference>
<dbReference type="InterPro" id="IPR050525">
    <property type="entry name" value="ECM_Assembly_Org"/>
</dbReference>
<sequence length="921" mass="98840">METLRSLLALLCVFMAGAQQQDQRRRVCPVDLFFVLDTSESVALRRTPDSYYIDQIKNFAKDFIDQLKDMRHQCDRILTWNSGALHYSDEVKLVKELSDLNTERNALKTAIDNIAYIGKGTYTDCAIKRGLAELLIGGSHYHENKYLVVVTDGHPITGYKEPCGGVQEAANEAKLHGVKVFAVAISPDQEEARLSLIATDRNYRQNFTAADDLRTSKMATIETIINMIGEIGRPGMPGEKGDVGDVGRIGDPGPVGYSGMKGDKGQRGKDGIDGRKGEPGFPGLAGCKGSPGQDGSQGEHGPKGDPGSYGIKGEKGDPGRDGEPGRPGNYGPLGPKGDPGPRGPDGDKGERGEDGLPGNDGPAGEKGLPGEKGEQGSRGNRGPRGEPGDPGPRGEQGREGTTGPNGAPVRQKYSLKYEQPCRHSSRHEQLAGPRGPRGIKGAPGDRGPMGERGADGAPGNGTEGCHGFQGYPGPRGDPGEPGGRGTPGPKGDDGEPGDPGPDVSPTLTSFPFLSSFMKLFMCVSPECKCAPVDLAFIVDSSESIGSTNFALAKDFIITVIDRLIKDQQFAVDESTVSVVQYSGSRAQEAVRLSSSLTEFKQAVRDMKWLAEATYTGEALDFALSNTISVMRKENKVVLVLTDGRSDIDRDKTPLNILCGKGLQVGGLGVKDYSGREPNQEQLDDVVCKSDPKPGFSFVLDNFAELLDDNFLQNLTDRICKGTFPQSTDILVMMDSSASVGQKNFEISKTFAQHLADRFLNANRSLGAQIRVGVGQYSRNARLDAPLNHNLTVLSEEIKAATFQNDGTSVTQALEFAIRTLASRGDGSAGSKKLVLFSDGRSQGVTQPVLEKRVREVADAGIELYVISAGTQVSEANLRTLVSRGRLADITYAQRHLFRLPDYPSLLRGVFYQTVSRRVSMP</sequence>
<keyword evidence="4" id="KW-0677">Repeat</keyword>
<evidence type="ECO:0000256" key="1">
    <source>
        <dbReference type="ARBA" id="ARBA00004498"/>
    </source>
</evidence>
<feature type="domain" description="VWFA" evidence="8">
    <location>
        <begin position="31"/>
        <end position="228"/>
    </location>
</feature>
<reference evidence="9" key="3">
    <citation type="submission" date="2025-09" db="UniProtKB">
        <authorList>
            <consortium name="Ensembl"/>
        </authorList>
    </citation>
    <scope>IDENTIFICATION</scope>
</reference>
<feature type="chain" id="PRO_5018019553" evidence="7">
    <location>
        <begin position="19"/>
        <end position="921"/>
    </location>
</feature>
<proteinExistence type="predicted"/>
<reference evidence="9 10" key="1">
    <citation type="journal article" date="2014" name="Nature">
        <title>The genomic substrate for adaptive radiation in African cichlid fish.</title>
        <authorList>
            <person name="Brawand D."/>
            <person name="Wagner C.E."/>
            <person name="Li Y.I."/>
            <person name="Malinsky M."/>
            <person name="Keller I."/>
            <person name="Fan S."/>
            <person name="Simakov O."/>
            <person name="Ng A.Y."/>
            <person name="Lim Z.W."/>
            <person name="Bezault E."/>
            <person name="Turner-Maier J."/>
            <person name="Johnson J."/>
            <person name="Alcazar R."/>
            <person name="Noh H.J."/>
            <person name="Russell P."/>
            <person name="Aken B."/>
            <person name="Alfoldi J."/>
            <person name="Amemiya C."/>
            <person name="Azzouzi N."/>
            <person name="Baroiller J.F."/>
            <person name="Barloy-Hubler F."/>
            <person name="Berlin A."/>
            <person name="Bloomquist R."/>
            <person name="Carleton K.L."/>
            <person name="Conte M.A."/>
            <person name="D'Cotta H."/>
            <person name="Eshel O."/>
            <person name="Gaffney L."/>
            <person name="Galibert F."/>
            <person name="Gante H.F."/>
            <person name="Gnerre S."/>
            <person name="Greuter L."/>
            <person name="Guyon R."/>
            <person name="Haddad N.S."/>
            <person name="Haerty W."/>
            <person name="Harris R.M."/>
            <person name="Hofmann H.A."/>
            <person name="Hourlier T."/>
            <person name="Hulata G."/>
            <person name="Jaffe D.B."/>
            <person name="Lara M."/>
            <person name="Lee A.P."/>
            <person name="MacCallum I."/>
            <person name="Mwaiko S."/>
            <person name="Nikaido M."/>
            <person name="Nishihara H."/>
            <person name="Ozouf-Costaz C."/>
            <person name="Penman D.J."/>
            <person name="Przybylski D."/>
            <person name="Rakotomanga M."/>
            <person name="Renn S.C.P."/>
            <person name="Ribeiro F.J."/>
            <person name="Ron M."/>
            <person name="Salzburger W."/>
            <person name="Sanchez-Pulido L."/>
            <person name="Santos M.E."/>
            <person name="Searle S."/>
            <person name="Sharpe T."/>
            <person name="Swofford R."/>
            <person name="Tan F.J."/>
            <person name="Williams L."/>
            <person name="Young S."/>
            <person name="Yin S."/>
            <person name="Okada N."/>
            <person name="Kocher T.D."/>
            <person name="Miska E.A."/>
            <person name="Lander E.S."/>
            <person name="Venkatesh B."/>
            <person name="Fernald R.D."/>
            <person name="Meyer A."/>
            <person name="Ponting C.P."/>
            <person name="Streelman J.T."/>
            <person name="Lindblad-Toh K."/>
            <person name="Seehausen O."/>
            <person name="Di Palma F."/>
        </authorList>
    </citation>
    <scope>NUCLEOTIDE SEQUENCE</scope>
</reference>
<reference evidence="9" key="2">
    <citation type="submission" date="2025-08" db="UniProtKB">
        <authorList>
            <consortium name="Ensembl"/>
        </authorList>
    </citation>
    <scope>IDENTIFICATION</scope>
</reference>
<evidence type="ECO:0000256" key="2">
    <source>
        <dbReference type="ARBA" id="ARBA00022525"/>
    </source>
</evidence>
<evidence type="ECO:0000256" key="4">
    <source>
        <dbReference type="ARBA" id="ARBA00022737"/>
    </source>
</evidence>
<dbReference type="Ensembl" id="ENSMZET00005015692.1">
    <property type="protein sequence ID" value="ENSMZEP00005015200.1"/>
    <property type="gene ID" value="ENSMZEG00005011386.1"/>
</dbReference>
<dbReference type="Gene3D" id="3.40.50.410">
    <property type="entry name" value="von Willebrand factor, type A domain"/>
    <property type="match status" value="3"/>
</dbReference>
<evidence type="ECO:0000313" key="9">
    <source>
        <dbReference type="Ensembl" id="ENSMZEP00005015200.1"/>
    </source>
</evidence>
<feature type="compositionally biased region" description="Basic and acidic residues" evidence="6">
    <location>
        <begin position="344"/>
        <end position="354"/>
    </location>
</feature>
<evidence type="ECO:0000259" key="8">
    <source>
        <dbReference type="PROSITE" id="PS50234"/>
    </source>
</evidence>
<keyword evidence="10" id="KW-1185">Reference proteome</keyword>
<keyword evidence="3" id="KW-0272">Extracellular matrix</keyword>
<dbReference type="FunFam" id="3.40.50.410:FF:000026">
    <property type="entry name" value="Collagen, type VI, alpha 1"/>
    <property type="match status" value="1"/>
</dbReference>
<name>A0A3P9BYZ7_9CICH</name>
<dbReference type="PRINTS" id="PR00453">
    <property type="entry name" value="VWFADOMAIN"/>
</dbReference>
<dbReference type="GeneTree" id="ENSGT00940000162889"/>
<comment type="subcellular location">
    <subcellularLocation>
        <location evidence="1">Secreted</location>
        <location evidence="1">Extracellular space</location>
        <location evidence="1">Extracellular matrix</location>
    </subcellularLocation>
</comment>
<feature type="region of interest" description="Disordered" evidence="6">
    <location>
        <begin position="232"/>
        <end position="506"/>
    </location>
</feature>
<dbReference type="InterPro" id="IPR008160">
    <property type="entry name" value="Collagen"/>
</dbReference>
<dbReference type="Pfam" id="PF01391">
    <property type="entry name" value="Collagen"/>
    <property type="match status" value="2"/>
</dbReference>
<dbReference type="STRING" id="106582.ENSMZEP00005015200"/>
<feature type="domain" description="VWFA" evidence="8">
    <location>
        <begin position="533"/>
        <end position="714"/>
    </location>
</feature>
<dbReference type="PANTHER" id="PTHR24020:SF18">
    <property type="entry name" value="COLLAGEN ALPHA-1(VI) CHAIN"/>
    <property type="match status" value="1"/>
</dbReference>
<evidence type="ECO:0000313" key="10">
    <source>
        <dbReference type="Proteomes" id="UP000265160"/>
    </source>
</evidence>
<protein>
    <submittedName>
        <fullName evidence="9">Collagen type VI alpha 1 chain</fullName>
    </submittedName>
</protein>
<dbReference type="GO" id="GO:0007155">
    <property type="term" value="P:cell adhesion"/>
    <property type="evidence" value="ECO:0007669"/>
    <property type="project" value="UniProtKB-KW"/>
</dbReference>
<dbReference type="SUPFAM" id="SSF53300">
    <property type="entry name" value="vWA-like"/>
    <property type="match status" value="3"/>
</dbReference>
<keyword evidence="7" id="KW-0732">Signal</keyword>
<evidence type="ECO:0000256" key="5">
    <source>
        <dbReference type="ARBA" id="ARBA00022889"/>
    </source>
</evidence>
<evidence type="ECO:0000256" key="7">
    <source>
        <dbReference type="SAM" id="SignalP"/>
    </source>
</evidence>
<dbReference type="SMART" id="SM00327">
    <property type="entry name" value="VWA"/>
    <property type="match status" value="3"/>
</dbReference>
<evidence type="ECO:0000256" key="6">
    <source>
        <dbReference type="SAM" id="MobiDB-lite"/>
    </source>
</evidence>
<evidence type="ECO:0000256" key="3">
    <source>
        <dbReference type="ARBA" id="ARBA00022530"/>
    </source>
</evidence>
<dbReference type="Proteomes" id="UP000265160">
    <property type="component" value="LG18"/>
</dbReference>
<dbReference type="InterPro" id="IPR002035">
    <property type="entry name" value="VWF_A"/>
</dbReference>
<feature type="compositionally biased region" description="Basic and acidic residues" evidence="6">
    <location>
        <begin position="312"/>
        <end position="324"/>
    </location>
</feature>
<dbReference type="AlphaFoldDB" id="A0A3P9BYZ7"/>
<feature type="compositionally biased region" description="Gly residues" evidence="6">
    <location>
        <begin position="479"/>
        <end position="488"/>
    </location>
</feature>
<keyword evidence="2" id="KW-0964">Secreted</keyword>
<keyword evidence="5" id="KW-0130">Cell adhesion</keyword>
<dbReference type="PANTHER" id="PTHR24020">
    <property type="entry name" value="COLLAGEN ALPHA"/>
    <property type="match status" value="1"/>
</dbReference>
<feature type="signal peptide" evidence="7">
    <location>
        <begin position="1"/>
        <end position="18"/>
    </location>
</feature>
<dbReference type="InterPro" id="IPR036465">
    <property type="entry name" value="vWFA_dom_sf"/>
</dbReference>
<feature type="compositionally biased region" description="Basic and acidic residues" evidence="6">
    <location>
        <begin position="261"/>
        <end position="278"/>
    </location>
</feature>
<feature type="domain" description="VWFA" evidence="8">
    <location>
        <begin position="728"/>
        <end position="914"/>
    </location>
</feature>